<dbReference type="Proteomes" id="UP001066327">
    <property type="component" value="Unassembled WGS sequence"/>
</dbReference>
<dbReference type="EMBL" id="CP130956">
    <property type="protein sequence ID" value="WLF52707.1"/>
    <property type="molecule type" value="Genomic_DNA"/>
</dbReference>
<feature type="compositionally biased region" description="Polar residues" evidence="1">
    <location>
        <begin position="1"/>
        <end position="33"/>
    </location>
</feature>
<dbReference type="EMBL" id="JAPWIS010000010">
    <property type="protein sequence ID" value="MCZ4585977.1"/>
    <property type="molecule type" value="Genomic_DNA"/>
</dbReference>
<protein>
    <recommendedName>
        <fullName evidence="6">DUF3263 domain-containing protein</fullName>
    </recommendedName>
</protein>
<feature type="region of interest" description="Disordered" evidence="1">
    <location>
        <begin position="1"/>
        <end position="34"/>
    </location>
</feature>
<proteinExistence type="predicted"/>
<accession>A0AAX3YTA4</accession>
<evidence type="ECO:0000256" key="1">
    <source>
        <dbReference type="SAM" id="MobiDB-lite"/>
    </source>
</evidence>
<dbReference type="RefSeq" id="WP_143548738.1">
    <property type="nucleotide sequence ID" value="NZ_CP130956.1"/>
</dbReference>
<gene>
    <name evidence="2" type="ORF">O4328_20125</name>
    <name evidence="3" type="ORF">Q5707_42270</name>
</gene>
<dbReference type="Proteomes" id="UP001231166">
    <property type="component" value="Plasmid pRho-VOC14-L"/>
</dbReference>
<evidence type="ECO:0008006" key="6">
    <source>
        <dbReference type="Google" id="ProtNLM"/>
    </source>
</evidence>
<evidence type="ECO:0000313" key="5">
    <source>
        <dbReference type="Proteomes" id="UP001231166"/>
    </source>
</evidence>
<organism evidence="3 5">
    <name type="scientific">Rhodococcus opacus</name>
    <name type="common">Nocardia opaca</name>
    <dbReference type="NCBI Taxonomy" id="37919"/>
    <lineage>
        <taxon>Bacteria</taxon>
        <taxon>Bacillati</taxon>
        <taxon>Actinomycetota</taxon>
        <taxon>Actinomycetes</taxon>
        <taxon>Mycobacteriales</taxon>
        <taxon>Nocardiaceae</taxon>
        <taxon>Rhodococcus</taxon>
    </lineage>
</organism>
<dbReference type="AlphaFoldDB" id="A0AAX3YTA4"/>
<keyword evidence="3" id="KW-0614">Plasmid</keyword>
<reference evidence="2" key="1">
    <citation type="submission" date="2022-12" db="EMBL/GenBank/DDBJ databases">
        <authorList>
            <person name="Krivoruchko A.V."/>
            <person name="Elkin A."/>
        </authorList>
    </citation>
    <scope>NUCLEOTIDE SEQUENCE</scope>
    <source>
        <strain evidence="2">IEGM 249</strain>
    </source>
</reference>
<name>A0AAX3YTA4_RHOOP</name>
<evidence type="ECO:0000313" key="2">
    <source>
        <dbReference type="EMBL" id="MCZ4585977.1"/>
    </source>
</evidence>
<geneLocation type="plasmid" evidence="3 5">
    <name>pRho-VOC14-L</name>
</geneLocation>
<keyword evidence="4" id="KW-1185">Reference proteome</keyword>
<evidence type="ECO:0000313" key="3">
    <source>
        <dbReference type="EMBL" id="WLF52707.1"/>
    </source>
</evidence>
<evidence type="ECO:0000313" key="4">
    <source>
        <dbReference type="Proteomes" id="UP001066327"/>
    </source>
</evidence>
<sequence length="124" mass="14278">MSEQPKSTSRSENPERSTPTGNHTPLSADSITDQLKAYRRQRRARISDELRRARYCQLPSESIDLIRFAQAWAPYGKMPTEDIFVRYGMTAARYFEVLADVISMPDCDPQIATTLRSIYFSQRP</sequence>
<reference evidence="3" key="2">
    <citation type="submission" date="2023-07" db="EMBL/GenBank/DDBJ databases">
        <title>Genomic analysis of Rhodococcus opacus VOC-14 with glycol ethers degradation activity.</title>
        <authorList>
            <person name="Narkevich D.A."/>
            <person name="Hlushen A.M."/>
            <person name="Akhremchuk A.E."/>
            <person name="Sikolenko M.A."/>
            <person name="Valentovich L.N."/>
        </authorList>
    </citation>
    <scope>NUCLEOTIDE SEQUENCE</scope>
    <source>
        <strain evidence="3">VOC-14</strain>
        <plasmid evidence="3">pRho-VOC14-L</plasmid>
    </source>
</reference>